<reference evidence="2" key="1">
    <citation type="submission" date="2023-07" db="EMBL/GenBank/DDBJ databases">
        <title>Ureibacillus sp. isolated from freshwater well.</title>
        <authorList>
            <person name="Kirdat K."/>
            <person name="Bhatt A."/>
            <person name="Teware R."/>
            <person name="Bhavsar Y."/>
            <person name="Yadav A."/>
        </authorList>
    </citation>
    <scope>NUCLEOTIDE SEQUENCE</scope>
    <source>
        <strain evidence="2">BA0131</strain>
    </source>
</reference>
<proteinExistence type="predicted"/>
<feature type="compositionally biased region" description="Low complexity" evidence="1">
    <location>
        <begin position="246"/>
        <end position="258"/>
    </location>
</feature>
<dbReference type="RefSeq" id="WP_301138831.1">
    <property type="nucleotide sequence ID" value="NZ_JAUHTQ010000010.1"/>
</dbReference>
<evidence type="ECO:0000256" key="1">
    <source>
        <dbReference type="SAM" id="MobiDB-lite"/>
    </source>
</evidence>
<comment type="caution">
    <text evidence="2">The sequence shown here is derived from an EMBL/GenBank/DDBJ whole genome shotgun (WGS) entry which is preliminary data.</text>
</comment>
<feature type="region of interest" description="Disordered" evidence="1">
    <location>
        <begin position="329"/>
        <end position="349"/>
    </location>
</feature>
<dbReference type="EMBL" id="JAUHTQ010000010">
    <property type="protein sequence ID" value="MDN4494531.1"/>
    <property type="molecule type" value="Genomic_DNA"/>
</dbReference>
<name>A0ABT8GUF7_9BACL</name>
<organism evidence="2 3">
    <name type="scientific">Ureibacillus aquaedulcis</name>
    <dbReference type="NCBI Taxonomy" id="3058421"/>
    <lineage>
        <taxon>Bacteria</taxon>
        <taxon>Bacillati</taxon>
        <taxon>Bacillota</taxon>
        <taxon>Bacilli</taxon>
        <taxon>Bacillales</taxon>
        <taxon>Caryophanaceae</taxon>
        <taxon>Ureibacillus</taxon>
    </lineage>
</organism>
<evidence type="ECO:0000313" key="2">
    <source>
        <dbReference type="EMBL" id="MDN4494531.1"/>
    </source>
</evidence>
<gene>
    <name evidence="2" type="ORF">QYB95_13340</name>
</gene>
<feature type="region of interest" description="Disordered" evidence="1">
    <location>
        <begin position="246"/>
        <end position="275"/>
    </location>
</feature>
<feature type="region of interest" description="Disordered" evidence="1">
    <location>
        <begin position="178"/>
        <end position="203"/>
    </location>
</feature>
<keyword evidence="3" id="KW-1185">Reference proteome</keyword>
<sequence length="418" mass="47204">MQKINWDMMTQFVFPEQLGLVEEIVSVNIKPIWQQIETEDSVRLVGIYHIAAVARFNPDELPEYSDGTLIEELEFEGNNGYFEYALPLEIDLPREKVAYESSPEVYVNEVAHFVYDGTNCTFKWDVDCQFDEAVEGALFQYQQAPIELEQIPLPQKPVLQEVESVVEVNLEESLLQETAPVAERPPEESVLQKTAPVTEQPPEESVLQKTALVAEQPAEEPVVQETASIAEEPPQEQVLLETTPVAEEPPEESVVQETASVAEEPQKVSVQEQQEVPLIEVAPSYEDFQQNEEASNSEEIRFGGEDGIFPEESALSEGQTPLEAVQEVENSNMPLEPKLDKTNESPNLITQPKYEVSDGTIVDNIAEQSIEEPQLAINEKEKVVEARNQYFPTDTDDFYNELTESYTILTVSNKTYRE</sequence>
<dbReference type="Proteomes" id="UP001172743">
    <property type="component" value="Unassembled WGS sequence"/>
</dbReference>
<evidence type="ECO:0000313" key="3">
    <source>
        <dbReference type="Proteomes" id="UP001172743"/>
    </source>
</evidence>
<protein>
    <submittedName>
        <fullName evidence="2">Uncharacterized protein</fullName>
    </submittedName>
</protein>
<accession>A0ABT8GUF7</accession>